<feature type="domain" description="ABC transmembrane type-1" evidence="11">
    <location>
        <begin position="44"/>
        <end position="340"/>
    </location>
</feature>
<evidence type="ECO:0000256" key="7">
    <source>
        <dbReference type="ARBA" id="ARBA00023136"/>
    </source>
</evidence>
<dbReference type="FunFam" id="3.40.50.300:FF:000604">
    <property type="entry name" value="ABC transporter B family member 28"/>
    <property type="match status" value="1"/>
</dbReference>
<evidence type="ECO:0000313" key="12">
    <source>
        <dbReference type="EMBL" id="KAF3035452.1"/>
    </source>
</evidence>
<dbReference type="InterPro" id="IPR017871">
    <property type="entry name" value="ABC_transporter-like_CS"/>
</dbReference>
<feature type="transmembrane region" description="Helical" evidence="9">
    <location>
        <begin position="891"/>
        <end position="913"/>
    </location>
</feature>
<keyword evidence="7 9" id="KW-0472">Membrane</keyword>
<dbReference type="InterPro" id="IPR039421">
    <property type="entry name" value="Type_1_exporter"/>
</dbReference>
<dbReference type="Gene3D" id="3.40.50.300">
    <property type="entry name" value="P-loop containing nucleotide triphosphate hydrolases"/>
    <property type="match status" value="2"/>
</dbReference>
<feature type="transmembrane region" description="Helical" evidence="9">
    <location>
        <begin position="141"/>
        <end position="160"/>
    </location>
</feature>
<dbReference type="Pfam" id="PF00664">
    <property type="entry name" value="ABC_membrane"/>
    <property type="match status" value="2"/>
</dbReference>
<dbReference type="CDD" id="cd18577">
    <property type="entry name" value="ABC_6TM_Pgp_ABCB1_D1_like"/>
    <property type="match status" value="1"/>
</dbReference>
<feature type="region of interest" description="Disordered" evidence="8">
    <location>
        <begin position="1372"/>
        <end position="1413"/>
    </location>
</feature>
<keyword evidence="5" id="KW-0067">ATP-binding</keyword>
<dbReference type="PANTHER" id="PTHR43394:SF15">
    <property type="entry name" value="ALPHA-FACTOR-TRANSPORTING ATPASE"/>
    <property type="match status" value="1"/>
</dbReference>
<sequence length="1472" mass="162496">MATLTPSDHSEKDEKVTTQANGEQEYSTQVRWKALFGFATTSHIAVLICALASAAAAAATLPIFSIMYGRIFGAYSDYGAGKTNGDELLSEITRLCVMMTGIAAASWVLNSVFFFLFLLFGELQAKSARIRIFDVLIRKDITWFDMCEIGIAAFLPTIQMHIRDLQLSVSAPLGEGLQCVIAAIIAICVAFYFSWSLTLVVICTVPFIYLAEAYLSKRLNARTHEQAAQLQTALKYITNAIQSVETVKCYNGQTYELQAFTRTTLLAANLYRRVANLRSMQIGLIQFFTFTVFVQGFAYGSYLIRTGRLDISSVITTFWAALLGIGGITGFLPQFIVMQKGKVSGSRLRAMIEQMAREDAPYERQGAFKPSRCLGDIEFRHVTFSYPTRTDEIALRDATIFFPAGETTFVIGKSGSGKSTLGQLLVRFYQPTSGQIFLDHIPLIELDVHWLRQNVMLVEQHSVLLDDTVRNNIALSDQDGTVTIEDIKNAVSFAMLESVVEGLPAGFETHLGAKGSSLSGGQRQRMALARARIRDTPVLILDESTSALDYVTRAMILHGIREWRRGKTTIIITHDITQIQPDDFVYLLDKSEVLQEGYRKDLEMEAGMFQSFLTSPKAKVNTDDEYGSEEENNDTQGDELVSLYRNSWVPPSTKRPLSAVLFGQSVLSSFQAELTPSTALTFTDTIKSRADKRLSKAAYEESYTQEEQEDVFPPADETQLRPPPEPMSPVSPVPPVTNTFNTARTFRTLLNDRLSRTYSTKEKDYGRPLSRASSRPMSSHSAYPKRLSIAVDRSSTHLQPAKRSRRKQLRSKLSHEKLANISPLPADSLPITHILKTMWPVIDWKSRLTLCMAMLATLVHAATTPIFAWVFSQLLSTLYAVEDTKAEALRYILIILGLAVVDGLAEYVMFYLYDCVAQSWTQALKTEAVRRILAQPCEFFDKEENSIARLAETLDHFAEEARNLPGRFTGIFVAMFLVLVISIIWSLAISWKITLVALASGPILYAITTAYNLISSHWENLANEAADNVGQVLHETFANIRTVRCLNLEEHFRMKYSDATATAVNIGIKRAIYSGSIFGLLNSSAFFVTIALFWFGAWLISRNEHTVLRVTETFMILMLSINDVSKMSQYMTQVNISREAAARLLRLARLPTTSHEDHGIVKVDTAGDIVFNDVNFAYPSRPATQVLHNLSFSIPRGSCTAIVGASGSGKSTIAALLLKMYPTAGPSLATSLLASSAKDVRISGHTIKNLDTHSLRSRIAIVSQTPVLFPGTIAQNIAYALSPSSPQTSLESIRRAAAAAGVSEFIDSLPSGYATLVGDGGTALSGGQAQRIAIARALVREPDILILDEATSALDVVAAGLIRDTVKRLVSAEDADEGSSPPGSSDDIEQQQRGAEIRSPGWLRARGRGMKGKMPKKQMTVIIITHAREMMSVASHIVMLDKGRVVEEGGYSELRRKRGGCLARMLRGEALE</sequence>
<feature type="transmembrane region" description="Helical" evidence="9">
    <location>
        <begin position="1077"/>
        <end position="1100"/>
    </location>
</feature>
<evidence type="ECO:0000256" key="6">
    <source>
        <dbReference type="ARBA" id="ARBA00022989"/>
    </source>
</evidence>
<evidence type="ECO:0000256" key="8">
    <source>
        <dbReference type="SAM" id="MobiDB-lite"/>
    </source>
</evidence>
<dbReference type="Gene3D" id="1.20.1560.10">
    <property type="entry name" value="ABC transporter type 1, transmembrane domain"/>
    <property type="match status" value="2"/>
</dbReference>
<dbReference type="PROSITE" id="PS00211">
    <property type="entry name" value="ABC_TRANSPORTER_1"/>
    <property type="match status" value="1"/>
</dbReference>
<evidence type="ECO:0000256" key="1">
    <source>
        <dbReference type="ARBA" id="ARBA00004141"/>
    </source>
</evidence>
<evidence type="ECO:0000259" key="10">
    <source>
        <dbReference type="PROSITE" id="PS50893"/>
    </source>
</evidence>
<feature type="domain" description="ABC transmembrane type-1" evidence="11">
    <location>
        <begin position="853"/>
        <end position="1134"/>
    </location>
</feature>
<feature type="transmembrane region" description="Helical" evidence="9">
    <location>
        <begin position="44"/>
        <end position="72"/>
    </location>
</feature>
<feature type="transmembrane region" description="Helical" evidence="9">
    <location>
        <begin position="92"/>
        <end position="120"/>
    </location>
</feature>
<dbReference type="Proteomes" id="UP000758155">
    <property type="component" value="Unassembled WGS sequence"/>
</dbReference>
<dbReference type="GO" id="GO:0005524">
    <property type="term" value="F:ATP binding"/>
    <property type="evidence" value="ECO:0007669"/>
    <property type="project" value="UniProtKB-KW"/>
</dbReference>
<feature type="region of interest" description="Disordered" evidence="8">
    <location>
        <begin position="697"/>
        <end position="739"/>
    </location>
</feature>
<dbReference type="OrthoDB" id="6500128at2759"/>
<feature type="transmembrane region" description="Helical" evidence="9">
    <location>
        <begin position="848"/>
        <end position="871"/>
    </location>
</feature>
<dbReference type="PROSITE" id="PS50929">
    <property type="entry name" value="ABC_TM1F"/>
    <property type="match status" value="2"/>
</dbReference>
<dbReference type="InterPro" id="IPR003593">
    <property type="entry name" value="AAA+_ATPase"/>
</dbReference>
<feature type="region of interest" description="Disordered" evidence="8">
    <location>
        <begin position="1"/>
        <end position="22"/>
    </location>
</feature>
<dbReference type="GO" id="GO:0016887">
    <property type="term" value="F:ATP hydrolysis activity"/>
    <property type="evidence" value="ECO:0007669"/>
    <property type="project" value="InterPro"/>
</dbReference>
<dbReference type="InterPro" id="IPR011527">
    <property type="entry name" value="ABC1_TM_dom"/>
</dbReference>
<organism evidence="12 13">
    <name type="scientific">Didymella heteroderae</name>
    <dbReference type="NCBI Taxonomy" id="1769908"/>
    <lineage>
        <taxon>Eukaryota</taxon>
        <taxon>Fungi</taxon>
        <taxon>Dikarya</taxon>
        <taxon>Ascomycota</taxon>
        <taxon>Pezizomycotina</taxon>
        <taxon>Dothideomycetes</taxon>
        <taxon>Pleosporomycetidae</taxon>
        <taxon>Pleosporales</taxon>
        <taxon>Pleosporineae</taxon>
        <taxon>Didymellaceae</taxon>
        <taxon>Didymella</taxon>
    </lineage>
</organism>
<feature type="domain" description="ABC transporter" evidence="10">
    <location>
        <begin position="377"/>
        <end position="615"/>
    </location>
</feature>
<evidence type="ECO:0000256" key="4">
    <source>
        <dbReference type="ARBA" id="ARBA00022741"/>
    </source>
</evidence>
<feature type="transmembrane region" description="Helical" evidence="9">
    <location>
        <begin position="316"/>
        <end position="337"/>
    </location>
</feature>
<keyword evidence="13" id="KW-1185">Reference proteome</keyword>
<evidence type="ECO:0008006" key="14">
    <source>
        <dbReference type="Google" id="ProtNLM"/>
    </source>
</evidence>
<dbReference type="SUPFAM" id="SSF90123">
    <property type="entry name" value="ABC transporter transmembrane region"/>
    <property type="match status" value="2"/>
</dbReference>
<feature type="transmembrane region" description="Helical" evidence="9">
    <location>
        <begin position="180"/>
        <end position="210"/>
    </location>
</feature>
<dbReference type="GO" id="GO:0015421">
    <property type="term" value="F:ABC-type oligopeptide transporter activity"/>
    <property type="evidence" value="ECO:0007669"/>
    <property type="project" value="TreeGrafter"/>
</dbReference>
<proteinExistence type="predicted"/>
<comment type="subcellular location">
    <subcellularLocation>
        <location evidence="1">Membrane</location>
        <topology evidence="1">Multi-pass membrane protein</topology>
    </subcellularLocation>
</comment>
<feature type="compositionally biased region" description="Low complexity" evidence="8">
    <location>
        <begin position="767"/>
        <end position="784"/>
    </location>
</feature>
<dbReference type="InterPro" id="IPR027417">
    <property type="entry name" value="P-loop_NTPase"/>
</dbReference>
<feature type="transmembrane region" description="Helical" evidence="9">
    <location>
        <begin position="993"/>
        <end position="1014"/>
    </location>
</feature>
<dbReference type="GO" id="GO:0005743">
    <property type="term" value="C:mitochondrial inner membrane"/>
    <property type="evidence" value="ECO:0007669"/>
    <property type="project" value="TreeGrafter"/>
</dbReference>
<gene>
    <name evidence="12" type="ORF">E8E12_005564</name>
</gene>
<feature type="domain" description="ABC transporter" evidence="10">
    <location>
        <begin position="1169"/>
        <end position="1467"/>
    </location>
</feature>
<evidence type="ECO:0000313" key="13">
    <source>
        <dbReference type="Proteomes" id="UP000758155"/>
    </source>
</evidence>
<feature type="transmembrane region" description="Helical" evidence="9">
    <location>
        <begin position="282"/>
        <end position="304"/>
    </location>
</feature>
<evidence type="ECO:0000256" key="2">
    <source>
        <dbReference type="ARBA" id="ARBA00022448"/>
    </source>
</evidence>
<evidence type="ECO:0000256" key="5">
    <source>
        <dbReference type="ARBA" id="ARBA00022840"/>
    </source>
</evidence>
<name>A0A9P4WL73_9PLEO</name>
<dbReference type="SMART" id="SM00382">
    <property type="entry name" value="AAA"/>
    <property type="match status" value="2"/>
</dbReference>
<keyword evidence="2" id="KW-0813">Transport</keyword>
<feature type="transmembrane region" description="Helical" evidence="9">
    <location>
        <begin position="968"/>
        <end position="987"/>
    </location>
</feature>
<reference evidence="12" key="1">
    <citation type="submission" date="2019-04" db="EMBL/GenBank/DDBJ databases">
        <title>Sequencing of skin fungus with MAO and IRED activity.</title>
        <authorList>
            <person name="Marsaioli A.J."/>
            <person name="Bonatto J.M.C."/>
            <person name="Reis Junior O."/>
        </authorList>
    </citation>
    <scope>NUCLEOTIDE SEQUENCE</scope>
    <source>
        <strain evidence="12">28M1</strain>
    </source>
</reference>
<evidence type="ECO:0000256" key="3">
    <source>
        <dbReference type="ARBA" id="ARBA00022692"/>
    </source>
</evidence>
<dbReference type="SUPFAM" id="SSF52540">
    <property type="entry name" value="P-loop containing nucleoside triphosphate hydrolases"/>
    <property type="match status" value="3"/>
</dbReference>
<keyword evidence="6 9" id="KW-1133">Transmembrane helix</keyword>
<evidence type="ECO:0000256" key="9">
    <source>
        <dbReference type="SAM" id="Phobius"/>
    </source>
</evidence>
<dbReference type="FunFam" id="3.40.50.300:FF:001471">
    <property type="entry name" value="P-loop containing nucleoside triphosphate hydrolase protein"/>
    <property type="match status" value="1"/>
</dbReference>
<dbReference type="InterPro" id="IPR003439">
    <property type="entry name" value="ABC_transporter-like_ATP-bd"/>
</dbReference>
<keyword evidence="4" id="KW-0547">Nucleotide-binding</keyword>
<protein>
    <recommendedName>
        <fullName evidence="14">ATPase</fullName>
    </recommendedName>
</protein>
<dbReference type="InterPro" id="IPR036640">
    <property type="entry name" value="ABC1_TM_sf"/>
</dbReference>
<dbReference type="PANTHER" id="PTHR43394">
    <property type="entry name" value="ATP-DEPENDENT PERMEASE MDL1, MITOCHONDRIAL"/>
    <property type="match status" value="1"/>
</dbReference>
<dbReference type="EMBL" id="SWKV01000058">
    <property type="protein sequence ID" value="KAF3035452.1"/>
    <property type="molecule type" value="Genomic_DNA"/>
</dbReference>
<feature type="compositionally biased region" description="Pro residues" evidence="8">
    <location>
        <begin position="721"/>
        <end position="735"/>
    </location>
</feature>
<feature type="region of interest" description="Disordered" evidence="8">
    <location>
        <begin position="760"/>
        <end position="784"/>
    </location>
</feature>
<dbReference type="Pfam" id="PF00005">
    <property type="entry name" value="ABC_tran"/>
    <property type="match status" value="2"/>
</dbReference>
<dbReference type="PROSITE" id="PS50893">
    <property type="entry name" value="ABC_TRANSPORTER_2"/>
    <property type="match status" value="2"/>
</dbReference>
<dbReference type="CDD" id="cd18578">
    <property type="entry name" value="ABC_6TM_Pgp_ABCB1_D2_like"/>
    <property type="match status" value="1"/>
</dbReference>
<evidence type="ECO:0000259" key="11">
    <source>
        <dbReference type="PROSITE" id="PS50929"/>
    </source>
</evidence>
<dbReference type="GO" id="GO:0090374">
    <property type="term" value="P:oligopeptide export from mitochondrion"/>
    <property type="evidence" value="ECO:0007669"/>
    <property type="project" value="TreeGrafter"/>
</dbReference>
<accession>A0A9P4WL73</accession>
<comment type="caution">
    <text evidence="12">The sequence shown here is derived from an EMBL/GenBank/DDBJ whole genome shotgun (WGS) entry which is preliminary data.</text>
</comment>
<keyword evidence="3 9" id="KW-0812">Transmembrane</keyword>